<dbReference type="InterPro" id="IPR001791">
    <property type="entry name" value="Laminin_G"/>
</dbReference>
<name>A0A0P7YVH0_SCLFO</name>
<dbReference type="InterPro" id="IPR050372">
    <property type="entry name" value="Neurexin-related_CASP"/>
</dbReference>
<dbReference type="PANTHER" id="PTHR15036:SF33">
    <property type="entry name" value="CONTACTIN-ASSOCIATED PROTEIN-LIKE 2"/>
    <property type="match status" value="1"/>
</dbReference>
<dbReference type="PROSITE" id="PS51406">
    <property type="entry name" value="FIBRINOGEN_C_2"/>
    <property type="match status" value="1"/>
</dbReference>
<proteinExistence type="predicted"/>
<organism evidence="4 5">
    <name type="scientific">Scleropages formosus</name>
    <name type="common">Asian bonytongue</name>
    <name type="synonym">Osteoglossum formosum</name>
    <dbReference type="NCBI Taxonomy" id="113540"/>
    <lineage>
        <taxon>Eukaryota</taxon>
        <taxon>Metazoa</taxon>
        <taxon>Chordata</taxon>
        <taxon>Craniata</taxon>
        <taxon>Vertebrata</taxon>
        <taxon>Euteleostomi</taxon>
        <taxon>Actinopterygii</taxon>
        <taxon>Neopterygii</taxon>
        <taxon>Teleostei</taxon>
        <taxon>Osteoglossocephala</taxon>
        <taxon>Osteoglossomorpha</taxon>
        <taxon>Osteoglossiformes</taxon>
        <taxon>Osteoglossidae</taxon>
        <taxon>Scleropages</taxon>
    </lineage>
</organism>
<dbReference type="FunFam" id="2.60.120.1000:FF:000005">
    <property type="entry name" value="Contactin associated protein-like 2"/>
    <property type="match status" value="1"/>
</dbReference>
<evidence type="ECO:0000313" key="4">
    <source>
        <dbReference type="EMBL" id="KPP71994.1"/>
    </source>
</evidence>
<dbReference type="Gene3D" id="2.60.120.200">
    <property type="match status" value="2"/>
</dbReference>
<sequence length="486" mass="54235">MKTMVQPGSGLHDGQWHDVRFLAKENFAMLTIDGDEASAVRTNTPIQIKTGDSYYFGGTDSKMAWGQKVPATVTDRSPQVIAGTNCYFRHTGPAPIQRSFQGCMQLIHVDDQLADLHAVEQGKLGSFENVSLDMCAIIDRLRACIGLENREAIYEQSCEAYKHLGKTSDTYWIDPDGSGPLGPFRVNCNMTEDMVWTTVMNNLPPQTSVTGSSRERRTVLQLNYSASMDQVSAITSSAEHCEQHVAYSCRMSRLLNTPEGTPYTWWIGKGSEKHFYWGGSGPGIQKCACGIERNCTDPKYYCNCDADQKQWREDSGLLVYKEHLPVNQVAVGDTNRPGSEAKLTVGPLRCQGDRNYWNAASFNTPSSYLHFSTFQGETSADISFYFKTSAPYGVFLENLGNTDFIRLELKFSTETTRSHQRRMKVQTGPKVQKVRKTRASPDVTLASDFSNSAQFGPSFSKRYLQRDLLARSCRGLACLLKAAAEY</sequence>
<dbReference type="Pfam" id="PF02210">
    <property type="entry name" value="Laminin_G_2"/>
    <property type="match status" value="1"/>
</dbReference>
<dbReference type="PROSITE" id="PS50025">
    <property type="entry name" value="LAM_G_DOMAIN"/>
    <property type="match status" value="1"/>
</dbReference>
<comment type="caution">
    <text evidence="4">The sequence shown here is derived from an EMBL/GenBank/DDBJ whole genome shotgun (WGS) entry which is preliminary data.</text>
</comment>
<feature type="domain" description="Laminin G" evidence="2">
    <location>
        <begin position="1"/>
        <end position="135"/>
    </location>
</feature>
<evidence type="ECO:0000259" key="2">
    <source>
        <dbReference type="PROSITE" id="PS50025"/>
    </source>
</evidence>
<accession>A0A0P7YVH0</accession>
<protein>
    <recommendedName>
        <fullName evidence="6">Contactin-associated protein-like 2</fullName>
    </recommendedName>
</protein>
<reference evidence="4 5" key="1">
    <citation type="submission" date="2015-08" db="EMBL/GenBank/DDBJ databases">
        <title>The genome of the Asian arowana (Scleropages formosus).</title>
        <authorList>
            <person name="Tan M.H."/>
            <person name="Gan H.M."/>
            <person name="Croft L.J."/>
            <person name="Austin C.M."/>
        </authorList>
    </citation>
    <scope>NUCLEOTIDE SEQUENCE [LARGE SCALE GENOMIC DNA]</scope>
    <source>
        <strain evidence="4">Aro1</strain>
    </source>
</reference>
<dbReference type="PANTHER" id="PTHR15036">
    <property type="entry name" value="PIKACHURIN-LIKE PROTEIN"/>
    <property type="match status" value="1"/>
</dbReference>
<dbReference type="InterPro" id="IPR013320">
    <property type="entry name" value="ConA-like_dom_sf"/>
</dbReference>
<dbReference type="SUPFAM" id="SSF49899">
    <property type="entry name" value="Concanavalin A-like lectins/glucanases"/>
    <property type="match status" value="2"/>
</dbReference>
<dbReference type="AlphaFoldDB" id="A0A0P7YVH0"/>
<gene>
    <name evidence="4" type="ORF">Z043_109047</name>
</gene>
<dbReference type="Gene3D" id="2.60.120.1000">
    <property type="match status" value="1"/>
</dbReference>
<evidence type="ECO:0000259" key="3">
    <source>
        <dbReference type="PROSITE" id="PS51406"/>
    </source>
</evidence>
<dbReference type="InterPro" id="IPR036056">
    <property type="entry name" value="Fibrinogen-like_C"/>
</dbReference>
<dbReference type="STRING" id="113540.ENSSFOP00015017444"/>
<evidence type="ECO:0008006" key="6">
    <source>
        <dbReference type="Google" id="ProtNLM"/>
    </source>
</evidence>
<dbReference type="EMBL" id="JARO02002748">
    <property type="protein sequence ID" value="KPP71994.1"/>
    <property type="molecule type" value="Genomic_DNA"/>
</dbReference>
<dbReference type="CDD" id="cd00110">
    <property type="entry name" value="LamG"/>
    <property type="match status" value="1"/>
</dbReference>
<feature type="domain" description="Fibrinogen C-terminal" evidence="3">
    <location>
        <begin position="149"/>
        <end position="201"/>
    </location>
</feature>
<dbReference type="InterPro" id="IPR002181">
    <property type="entry name" value="Fibrinogen_a/b/g_C_dom"/>
</dbReference>
<dbReference type="Proteomes" id="UP000034805">
    <property type="component" value="Unassembled WGS sequence"/>
</dbReference>
<comment type="caution">
    <text evidence="1">Lacks conserved residue(s) required for the propagation of feature annotation.</text>
</comment>
<evidence type="ECO:0000313" key="5">
    <source>
        <dbReference type="Proteomes" id="UP000034805"/>
    </source>
</evidence>
<evidence type="ECO:0000256" key="1">
    <source>
        <dbReference type="PROSITE-ProRule" id="PRU00122"/>
    </source>
</evidence>
<dbReference type="SUPFAM" id="SSF56496">
    <property type="entry name" value="Fibrinogen C-terminal domain-like"/>
    <property type="match status" value="1"/>
</dbReference>